<evidence type="ECO:0000313" key="9">
    <source>
        <dbReference type="Proteomes" id="UP000295493"/>
    </source>
</evidence>
<dbReference type="GO" id="GO:0005737">
    <property type="term" value="C:cytoplasm"/>
    <property type="evidence" value="ECO:0007669"/>
    <property type="project" value="UniProtKB-SubCell"/>
</dbReference>
<evidence type="ECO:0000313" key="8">
    <source>
        <dbReference type="EMBL" id="TDN85483.1"/>
    </source>
</evidence>
<evidence type="ECO:0000256" key="3">
    <source>
        <dbReference type="ARBA" id="ARBA00022679"/>
    </source>
</evidence>
<dbReference type="EMBL" id="SNWD01000002">
    <property type="protein sequence ID" value="TDN85483.1"/>
    <property type="molecule type" value="Genomic_DNA"/>
</dbReference>
<dbReference type="InterPro" id="IPR036873">
    <property type="entry name" value="Rhodanese-like_dom_sf"/>
</dbReference>
<accession>A0A4R6FUJ3</accession>
<dbReference type="PROSITE" id="PS50206">
    <property type="entry name" value="RHODANESE_3"/>
    <property type="match status" value="2"/>
</dbReference>
<dbReference type="PANTHER" id="PTHR11364:SF27">
    <property type="entry name" value="SULFURTRANSFERASE"/>
    <property type="match status" value="1"/>
</dbReference>
<comment type="subcellular location">
    <subcellularLocation>
        <location evidence="1">Cytoplasm</location>
    </subcellularLocation>
</comment>
<dbReference type="NCBIfam" id="NF008557">
    <property type="entry name" value="PRK11493.1"/>
    <property type="match status" value="1"/>
</dbReference>
<gene>
    <name evidence="8" type="ORF">EV664_102189</name>
</gene>
<name>A0A4R6FUJ3_9SPHN</name>
<keyword evidence="3 6" id="KW-0808">Transferase</keyword>
<dbReference type="AlphaFoldDB" id="A0A4R6FUJ3"/>
<reference evidence="8 9" key="1">
    <citation type="submission" date="2019-03" db="EMBL/GenBank/DDBJ databases">
        <title>Genomic Encyclopedia of Type Strains, Phase IV (KMG-IV): sequencing the most valuable type-strain genomes for metagenomic binning, comparative biology and taxonomic classification.</title>
        <authorList>
            <person name="Goeker M."/>
        </authorList>
    </citation>
    <scope>NUCLEOTIDE SEQUENCE [LARGE SCALE GENOMIC DNA]</scope>
    <source>
        <strain evidence="8 9">DSM 25059</strain>
    </source>
</reference>
<keyword evidence="4" id="KW-0677">Repeat</keyword>
<dbReference type="CDD" id="cd01448">
    <property type="entry name" value="TST_Repeat_1"/>
    <property type="match status" value="1"/>
</dbReference>
<dbReference type="FunFam" id="3.40.250.10:FF:000001">
    <property type="entry name" value="Sulfurtransferase"/>
    <property type="match status" value="1"/>
</dbReference>
<dbReference type="Proteomes" id="UP000295493">
    <property type="component" value="Unassembled WGS sequence"/>
</dbReference>
<dbReference type="SUPFAM" id="SSF52821">
    <property type="entry name" value="Rhodanese/Cell cycle control phosphatase"/>
    <property type="match status" value="2"/>
</dbReference>
<evidence type="ECO:0000256" key="6">
    <source>
        <dbReference type="RuleBase" id="RU000507"/>
    </source>
</evidence>
<dbReference type="GO" id="GO:0004792">
    <property type="term" value="F:thiosulfate-cyanide sulfurtransferase activity"/>
    <property type="evidence" value="ECO:0007669"/>
    <property type="project" value="InterPro"/>
</dbReference>
<evidence type="ECO:0000259" key="7">
    <source>
        <dbReference type="PROSITE" id="PS50206"/>
    </source>
</evidence>
<dbReference type="FunFam" id="3.40.250.10:FF:000015">
    <property type="entry name" value="Sulfurtransferase"/>
    <property type="match status" value="1"/>
</dbReference>
<proteinExistence type="predicted"/>
<dbReference type="Pfam" id="PF00581">
    <property type="entry name" value="Rhodanese"/>
    <property type="match status" value="2"/>
</dbReference>
<keyword evidence="9" id="KW-1185">Reference proteome</keyword>
<sequence length="293" mass="31055">MMRSAGGSIMEALVSTQWLAENGGAGDLKILDASLFLPEMGRDARAEFADGHIPGARFMTLAAIADPDAGLPMMLPQDEAFADHMRALGIDSGDRVVLYDGSPLHSAARGWWMLRVFGAEQVAILDGGIARWQAEGRQLETGNLPYDPGDFATRSDRSGVRDLAAMKANLDSGAEQVVDARSPARFAGSEPESRPGVEPGHIPGSRNLYYPGLFHSDGTWKRGKELAAAIEAAGVDIDRPIVTTCGSGVTAAVLTFGLHLLGRQAALYDGSWSEWGAEPTAPKELGPKELGKA</sequence>
<dbReference type="SMART" id="SM00450">
    <property type="entry name" value="RHOD"/>
    <property type="match status" value="2"/>
</dbReference>
<evidence type="ECO:0000256" key="2">
    <source>
        <dbReference type="ARBA" id="ARBA00022490"/>
    </source>
</evidence>
<organism evidence="8 9">
    <name type="scientific">Stakelama pacifica</name>
    <dbReference type="NCBI Taxonomy" id="517720"/>
    <lineage>
        <taxon>Bacteria</taxon>
        <taxon>Pseudomonadati</taxon>
        <taxon>Pseudomonadota</taxon>
        <taxon>Alphaproteobacteria</taxon>
        <taxon>Sphingomonadales</taxon>
        <taxon>Sphingomonadaceae</taxon>
        <taxon>Stakelama</taxon>
    </lineage>
</organism>
<dbReference type="InterPro" id="IPR001307">
    <property type="entry name" value="Thiosulphate_STrfase_CS"/>
</dbReference>
<dbReference type="PANTHER" id="PTHR11364">
    <property type="entry name" value="THIOSULFATE SULFERTANSFERASE"/>
    <property type="match status" value="1"/>
</dbReference>
<keyword evidence="2" id="KW-0963">Cytoplasm</keyword>
<evidence type="ECO:0000256" key="1">
    <source>
        <dbReference type="ARBA" id="ARBA00004496"/>
    </source>
</evidence>
<keyword evidence="8" id="KW-0670">Pyruvate</keyword>
<dbReference type="CDD" id="cd01449">
    <property type="entry name" value="TST_Repeat_2"/>
    <property type="match status" value="1"/>
</dbReference>
<dbReference type="PROSITE" id="PS00683">
    <property type="entry name" value="RHODANESE_2"/>
    <property type="match status" value="1"/>
</dbReference>
<dbReference type="Gene3D" id="3.40.250.10">
    <property type="entry name" value="Rhodanese-like domain"/>
    <property type="match status" value="2"/>
</dbReference>
<dbReference type="InterPro" id="IPR001763">
    <property type="entry name" value="Rhodanese-like_dom"/>
</dbReference>
<dbReference type="GO" id="GO:0016784">
    <property type="term" value="F:3-mercaptopyruvate sulfurtransferase activity"/>
    <property type="evidence" value="ECO:0007669"/>
    <property type="project" value="UniProtKB-EC"/>
</dbReference>
<comment type="caution">
    <text evidence="8">The sequence shown here is derived from an EMBL/GenBank/DDBJ whole genome shotgun (WGS) entry which is preliminary data.</text>
</comment>
<feature type="domain" description="Rhodanese" evidence="7">
    <location>
        <begin position="24"/>
        <end position="141"/>
    </location>
</feature>
<evidence type="ECO:0000256" key="5">
    <source>
        <dbReference type="ARBA" id="ARBA00051793"/>
    </source>
</evidence>
<evidence type="ECO:0000256" key="4">
    <source>
        <dbReference type="ARBA" id="ARBA00022737"/>
    </source>
</evidence>
<protein>
    <recommendedName>
        <fullName evidence="6">Sulfurtransferase</fullName>
    </recommendedName>
</protein>
<comment type="catalytic activity">
    <reaction evidence="5">
        <text>2-oxo-3-sulfanylpropanoate + [thioredoxin]-dithiol = [thioredoxin]-disulfide + hydrogen sulfide + pyruvate + H(+)</text>
        <dbReference type="Rhea" id="RHEA:21740"/>
        <dbReference type="Rhea" id="RHEA-COMP:10698"/>
        <dbReference type="Rhea" id="RHEA-COMP:10700"/>
        <dbReference type="ChEBI" id="CHEBI:15361"/>
        <dbReference type="ChEBI" id="CHEBI:15378"/>
        <dbReference type="ChEBI" id="CHEBI:29919"/>
        <dbReference type="ChEBI" id="CHEBI:29950"/>
        <dbReference type="ChEBI" id="CHEBI:50058"/>
        <dbReference type="ChEBI" id="CHEBI:57678"/>
        <dbReference type="EC" id="2.8.1.2"/>
    </reaction>
    <physiologicalReaction direction="left-to-right" evidence="5">
        <dbReference type="Rhea" id="RHEA:21741"/>
    </physiologicalReaction>
</comment>
<dbReference type="InterPro" id="IPR045078">
    <property type="entry name" value="TST/MPST-like"/>
</dbReference>
<feature type="domain" description="Rhodanese" evidence="7">
    <location>
        <begin position="171"/>
        <end position="284"/>
    </location>
</feature>